<protein>
    <submittedName>
        <fullName evidence="1">Uncharacterized protein</fullName>
    </submittedName>
</protein>
<dbReference type="KEGG" id="dal:Dalk_0038"/>
<sequence length="54" mass="6304">MELDIKSSDIYLKRVMNLGGCIYLKYTSKTRMHCFLNEKNTHILTEAKPLSPEE</sequence>
<dbReference type="Proteomes" id="UP000000739">
    <property type="component" value="Chromosome"/>
</dbReference>
<accession>B8FKD3</accession>
<dbReference type="AlphaFoldDB" id="B8FKD3"/>
<evidence type="ECO:0000313" key="1">
    <source>
        <dbReference type="EMBL" id="ACL01748.1"/>
    </source>
</evidence>
<gene>
    <name evidence="1" type="ordered locus">Dalk_0038</name>
</gene>
<proteinExistence type="predicted"/>
<evidence type="ECO:0000313" key="2">
    <source>
        <dbReference type="Proteomes" id="UP000000739"/>
    </source>
</evidence>
<keyword evidence="2" id="KW-1185">Reference proteome</keyword>
<name>B8FKD3_DESAL</name>
<dbReference type="EMBL" id="CP001322">
    <property type="protein sequence ID" value="ACL01748.1"/>
    <property type="molecule type" value="Genomic_DNA"/>
</dbReference>
<organism evidence="1 2">
    <name type="scientific">Desulfatibacillum aliphaticivorans</name>
    <dbReference type="NCBI Taxonomy" id="218208"/>
    <lineage>
        <taxon>Bacteria</taxon>
        <taxon>Pseudomonadati</taxon>
        <taxon>Thermodesulfobacteriota</taxon>
        <taxon>Desulfobacteria</taxon>
        <taxon>Desulfobacterales</taxon>
        <taxon>Desulfatibacillaceae</taxon>
        <taxon>Desulfatibacillum</taxon>
    </lineage>
</organism>
<dbReference type="HOGENOM" id="CLU_3042656_0_0_7"/>
<reference evidence="1 2" key="1">
    <citation type="journal article" date="2012" name="Environ. Microbiol.">
        <title>The genome sequence of Desulfatibacillum alkenivorans AK-01: a blueprint for anaerobic alkane oxidation.</title>
        <authorList>
            <person name="Callaghan A.V."/>
            <person name="Morris B.E."/>
            <person name="Pereira I.A."/>
            <person name="McInerney M.J."/>
            <person name="Austin R.N."/>
            <person name="Groves J.T."/>
            <person name="Kukor J.J."/>
            <person name="Suflita J.M."/>
            <person name="Young L.Y."/>
            <person name="Zylstra G.J."/>
            <person name="Wawrik B."/>
        </authorList>
    </citation>
    <scope>NUCLEOTIDE SEQUENCE [LARGE SCALE GENOMIC DNA]</scope>
    <source>
        <strain evidence="1 2">AK-01</strain>
    </source>
</reference>